<dbReference type="AlphaFoldDB" id="A0A085NRM1"/>
<dbReference type="EMBL" id="KL367479">
    <property type="protein sequence ID" value="KFD72117.1"/>
    <property type="molecule type" value="Genomic_DNA"/>
</dbReference>
<proteinExistence type="predicted"/>
<evidence type="ECO:0000313" key="2">
    <source>
        <dbReference type="EMBL" id="KFD72117.1"/>
    </source>
</evidence>
<reference evidence="2 3" key="1">
    <citation type="journal article" date="2014" name="Nat. Genet.">
        <title>Genome and transcriptome of the porcine whipworm Trichuris suis.</title>
        <authorList>
            <person name="Jex A.R."/>
            <person name="Nejsum P."/>
            <person name="Schwarz E.M."/>
            <person name="Hu L."/>
            <person name="Young N.D."/>
            <person name="Hall R.S."/>
            <person name="Korhonen P.K."/>
            <person name="Liao S."/>
            <person name="Thamsborg S."/>
            <person name="Xia J."/>
            <person name="Xu P."/>
            <person name="Wang S."/>
            <person name="Scheerlinck J.P."/>
            <person name="Hofmann A."/>
            <person name="Sternberg P.W."/>
            <person name="Wang J."/>
            <person name="Gasser R.B."/>
        </authorList>
    </citation>
    <scope>NUCLEOTIDE SEQUENCE [LARGE SCALE GENOMIC DNA]</scope>
    <source>
        <strain evidence="2">DCEP-RM93F</strain>
        <strain evidence="1">DCEP-RM93M</strain>
    </source>
</reference>
<keyword evidence="3" id="KW-1185">Reference proteome</keyword>
<protein>
    <submittedName>
        <fullName evidence="2">Uncharacterized protein</fullName>
    </submittedName>
</protein>
<accession>A0A085NRM1</accession>
<dbReference type="EMBL" id="KL363183">
    <property type="protein sequence ID" value="KFD58827.1"/>
    <property type="molecule type" value="Genomic_DNA"/>
</dbReference>
<sequence>MKIPDGVVHLFCNVEEAEAELQEELIELQNNEEFRLNFRNGYHQFATNSITSSSVGGFGKASYRLSIVILSTQCSY</sequence>
<name>A0A085NRM1_9BILA</name>
<evidence type="ECO:0000313" key="3">
    <source>
        <dbReference type="Proteomes" id="UP000030764"/>
    </source>
</evidence>
<evidence type="ECO:0000313" key="1">
    <source>
        <dbReference type="EMBL" id="KFD58827.1"/>
    </source>
</evidence>
<dbReference type="Proteomes" id="UP000030764">
    <property type="component" value="Unassembled WGS sequence"/>
</dbReference>
<organism evidence="2">
    <name type="scientific">Trichuris suis</name>
    <name type="common">pig whipworm</name>
    <dbReference type="NCBI Taxonomy" id="68888"/>
    <lineage>
        <taxon>Eukaryota</taxon>
        <taxon>Metazoa</taxon>
        <taxon>Ecdysozoa</taxon>
        <taxon>Nematoda</taxon>
        <taxon>Enoplea</taxon>
        <taxon>Dorylaimia</taxon>
        <taxon>Trichinellida</taxon>
        <taxon>Trichuridae</taxon>
        <taxon>Trichuris</taxon>
    </lineage>
</organism>
<dbReference type="Proteomes" id="UP000030758">
    <property type="component" value="Unassembled WGS sequence"/>
</dbReference>
<gene>
    <name evidence="1" type="ORF">M513_00520</name>
    <name evidence="2" type="ORF">M514_00520</name>
</gene>